<dbReference type="EMBL" id="BOMQ01000011">
    <property type="protein sequence ID" value="GIE47408.1"/>
    <property type="molecule type" value="Genomic_DNA"/>
</dbReference>
<evidence type="ECO:0000313" key="3">
    <source>
        <dbReference type="Proteomes" id="UP000647172"/>
    </source>
</evidence>
<organism evidence="2 3">
    <name type="scientific">Actinoplanes nipponensis</name>
    <dbReference type="NCBI Taxonomy" id="135950"/>
    <lineage>
        <taxon>Bacteria</taxon>
        <taxon>Bacillati</taxon>
        <taxon>Actinomycetota</taxon>
        <taxon>Actinomycetes</taxon>
        <taxon>Micromonosporales</taxon>
        <taxon>Micromonosporaceae</taxon>
        <taxon>Actinoplanes</taxon>
    </lineage>
</organism>
<accession>A0A919JCQ9</accession>
<sequence length="289" mass="29859">MAHDQRAGIAPPGGPGTGRVTGTPRLFAGLLDDAAVFPPGNVPMPDAVRAYRERRALPLLGAFICALPRWGELREQLTAGPPLRVALTVPGGAADLPAAIALARAEPRVELAALEVPATAAGLAVLANTADRPVPVYVELPWADVDATTVAALVDAGLRLKIRTGGLAAAAFPAEQQLAEVLRTAVRGGVAFKLTAGLHDPIRHRDPATGFEHHGYLNVLLATARALAGGDVLAALADQDGARVAGAVAAIGDAPAERIRRHFISFGTCSVTEPVDGLLRHGLLPEDPR</sequence>
<dbReference type="AlphaFoldDB" id="A0A919JCQ9"/>
<name>A0A919JCQ9_9ACTN</name>
<dbReference type="Proteomes" id="UP000647172">
    <property type="component" value="Unassembled WGS sequence"/>
</dbReference>
<keyword evidence="3" id="KW-1185">Reference proteome</keyword>
<feature type="region of interest" description="Disordered" evidence="1">
    <location>
        <begin position="1"/>
        <end position="22"/>
    </location>
</feature>
<evidence type="ECO:0000313" key="2">
    <source>
        <dbReference type="EMBL" id="GIE47408.1"/>
    </source>
</evidence>
<reference evidence="2" key="1">
    <citation type="submission" date="2021-01" db="EMBL/GenBank/DDBJ databases">
        <title>Whole genome shotgun sequence of Actinoplanes nipponensis NBRC 14063.</title>
        <authorList>
            <person name="Komaki H."/>
            <person name="Tamura T."/>
        </authorList>
    </citation>
    <scope>NUCLEOTIDE SEQUENCE</scope>
    <source>
        <strain evidence="2">NBRC 14063</strain>
    </source>
</reference>
<comment type="caution">
    <text evidence="2">The sequence shown here is derived from an EMBL/GenBank/DDBJ whole genome shotgun (WGS) entry which is preliminary data.</text>
</comment>
<proteinExistence type="predicted"/>
<gene>
    <name evidence="2" type="ORF">Ani05nite_09420</name>
</gene>
<evidence type="ECO:0000256" key="1">
    <source>
        <dbReference type="SAM" id="MobiDB-lite"/>
    </source>
</evidence>
<protein>
    <submittedName>
        <fullName evidence="2">Uncharacterized protein</fullName>
    </submittedName>
</protein>
<dbReference type="RefSeq" id="WP_203765442.1">
    <property type="nucleotide sequence ID" value="NZ_BOMQ01000011.1"/>
</dbReference>